<evidence type="ECO:0008006" key="4">
    <source>
        <dbReference type="Google" id="ProtNLM"/>
    </source>
</evidence>
<dbReference type="PANTHER" id="PTHR36345:SF1">
    <property type="entry name" value="CCG-BINDING PROTEIN 1"/>
    <property type="match status" value="1"/>
</dbReference>
<dbReference type="GO" id="GO:0036033">
    <property type="term" value="F:mediator complex binding"/>
    <property type="evidence" value="ECO:0007669"/>
    <property type="project" value="InterPro"/>
</dbReference>
<protein>
    <recommendedName>
        <fullName evidence="4">CCG-binding protein 1</fullName>
    </recommendedName>
</protein>
<sequence length="204" mass="22972">MIAISSSSPNSRSLLCESIDHGRPSHRSRSTSSIPMMVCGSNRSSVPKLGPFSRSKIDRGLKDPPFIQRCESELSDYCSTLEGDASYSCWTAYFELKDLEKELSKDDIEKLIRQCGGVKTLIDVVHGIAAMDRKIKKDHKEPKKTKTELAEERHSPIPDGLPKTQEELEEEEKARMPDSPFTRLLRSKGTHPAWYGQVPDHETD</sequence>
<accession>A0AAV9DIF2</accession>
<dbReference type="EMBL" id="JAUJYO010000013">
    <property type="protein sequence ID" value="KAK1299917.1"/>
    <property type="molecule type" value="Genomic_DNA"/>
</dbReference>
<evidence type="ECO:0000256" key="1">
    <source>
        <dbReference type="SAM" id="MobiDB-lite"/>
    </source>
</evidence>
<reference evidence="2" key="1">
    <citation type="journal article" date="2023" name="Nat. Commun.">
        <title>Diploid and tetraploid genomes of Acorus and the evolution of monocots.</title>
        <authorList>
            <person name="Ma L."/>
            <person name="Liu K.W."/>
            <person name="Li Z."/>
            <person name="Hsiao Y.Y."/>
            <person name="Qi Y."/>
            <person name="Fu T."/>
            <person name="Tang G.D."/>
            <person name="Zhang D."/>
            <person name="Sun W.H."/>
            <person name="Liu D.K."/>
            <person name="Li Y."/>
            <person name="Chen G.Z."/>
            <person name="Liu X.D."/>
            <person name="Liao X.Y."/>
            <person name="Jiang Y.T."/>
            <person name="Yu X."/>
            <person name="Hao Y."/>
            <person name="Huang J."/>
            <person name="Zhao X.W."/>
            <person name="Ke S."/>
            <person name="Chen Y.Y."/>
            <person name="Wu W.L."/>
            <person name="Hsu J.L."/>
            <person name="Lin Y.F."/>
            <person name="Huang M.D."/>
            <person name="Li C.Y."/>
            <person name="Huang L."/>
            <person name="Wang Z.W."/>
            <person name="Zhao X."/>
            <person name="Zhong W.Y."/>
            <person name="Peng D.H."/>
            <person name="Ahmad S."/>
            <person name="Lan S."/>
            <person name="Zhang J.S."/>
            <person name="Tsai W.C."/>
            <person name="Van de Peer Y."/>
            <person name="Liu Z.J."/>
        </authorList>
    </citation>
    <scope>NUCLEOTIDE SEQUENCE</scope>
    <source>
        <strain evidence="2">CP</strain>
    </source>
</reference>
<organism evidence="2 3">
    <name type="scientific">Acorus calamus</name>
    <name type="common">Sweet flag</name>
    <dbReference type="NCBI Taxonomy" id="4465"/>
    <lineage>
        <taxon>Eukaryota</taxon>
        <taxon>Viridiplantae</taxon>
        <taxon>Streptophyta</taxon>
        <taxon>Embryophyta</taxon>
        <taxon>Tracheophyta</taxon>
        <taxon>Spermatophyta</taxon>
        <taxon>Magnoliopsida</taxon>
        <taxon>Liliopsida</taxon>
        <taxon>Acoraceae</taxon>
        <taxon>Acorus</taxon>
    </lineage>
</organism>
<dbReference type="GO" id="GO:0010183">
    <property type="term" value="P:pollen tube guidance"/>
    <property type="evidence" value="ECO:0007669"/>
    <property type="project" value="InterPro"/>
</dbReference>
<feature type="region of interest" description="Disordered" evidence="1">
    <location>
        <begin position="136"/>
        <end position="204"/>
    </location>
</feature>
<feature type="region of interest" description="Disordered" evidence="1">
    <location>
        <begin position="18"/>
        <end position="42"/>
    </location>
</feature>
<gene>
    <name evidence="2" type="ORF">QJS10_CPB13g00179</name>
</gene>
<dbReference type="Proteomes" id="UP001180020">
    <property type="component" value="Unassembled WGS sequence"/>
</dbReference>
<reference evidence="2" key="2">
    <citation type="submission" date="2023-06" db="EMBL/GenBank/DDBJ databases">
        <authorList>
            <person name="Ma L."/>
            <person name="Liu K.-W."/>
            <person name="Li Z."/>
            <person name="Hsiao Y.-Y."/>
            <person name="Qi Y."/>
            <person name="Fu T."/>
            <person name="Tang G."/>
            <person name="Zhang D."/>
            <person name="Sun W.-H."/>
            <person name="Liu D.-K."/>
            <person name="Li Y."/>
            <person name="Chen G.-Z."/>
            <person name="Liu X.-D."/>
            <person name="Liao X.-Y."/>
            <person name="Jiang Y.-T."/>
            <person name="Yu X."/>
            <person name="Hao Y."/>
            <person name="Huang J."/>
            <person name="Zhao X.-W."/>
            <person name="Ke S."/>
            <person name="Chen Y.-Y."/>
            <person name="Wu W.-L."/>
            <person name="Hsu J.-L."/>
            <person name="Lin Y.-F."/>
            <person name="Huang M.-D."/>
            <person name="Li C.-Y."/>
            <person name="Huang L."/>
            <person name="Wang Z.-W."/>
            <person name="Zhao X."/>
            <person name="Zhong W.-Y."/>
            <person name="Peng D.-H."/>
            <person name="Ahmad S."/>
            <person name="Lan S."/>
            <person name="Zhang J.-S."/>
            <person name="Tsai W.-C."/>
            <person name="Van De Peer Y."/>
            <person name="Liu Z.-J."/>
        </authorList>
    </citation>
    <scope>NUCLEOTIDE SEQUENCE</scope>
    <source>
        <strain evidence="2">CP</strain>
        <tissue evidence="2">Leaves</tissue>
    </source>
</reference>
<evidence type="ECO:0000313" key="3">
    <source>
        <dbReference type="Proteomes" id="UP001180020"/>
    </source>
</evidence>
<keyword evidence="3" id="KW-1185">Reference proteome</keyword>
<evidence type="ECO:0000313" key="2">
    <source>
        <dbReference type="EMBL" id="KAK1299917.1"/>
    </source>
</evidence>
<name>A0AAV9DIF2_ACOCL</name>
<dbReference type="GO" id="GO:0005829">
    <property type="term" value="C:cytosol"/>
    <property type="evidence" value="ECO:0007669"/>
    <property type="project" value="TreeGrafter"/>
</dbReference>
<dbReference type="InterPro" id="IPR037502">
    <property type="entry name" value="CBP1"/>
</dbReference>
<proteinExistence type="predicted"/>
<dbReference type="GO" id="GO:0005634">
    <property type="term" value="C:nucleus"/>
    <property type="evidence" value="ECO:0007669"/>
    <property type="project" value="TreeGrafter"/>
</dbReference>
<dbReference type="AlphaFoldDB" id="A0AAV9DIF2"/>
<comment type="caution">
    <text evidence="2">The sequence shown here is derived from an EMBL/GenBank/DDBJ whole genome shotgun (WGS) entry which is preliminary data.</text>
</comment>
<dbReference type="PANTHER" id="PTHR36345">
    <property type="entry name" value="CCG-BINDING PROTEIN 1"/>
    <property type="match status" value="1"/>
</dbReference>
<feature type="compositionally biased region" description="Basic and acidic residues" evidence="1">
    <location>
        <begin position="136"/>
        <end position="156"/>
    </location>
</feature>